<evidence type="ECO:0000313" key="5">
    <source>
        <dbReference type="EMBL" id="SBW84282.1"/>
    </source>
</evidence>
<feature type="compositionally biased region" description="Polar residues" evidence="3">
    <location>
        <begin position="361"/>
        <end position="372"/>
    </location>
</feature>
<dbReference type="InterPro" id="IPR004437">
    <property type="entry name" value="ParB/RepB/Spo0J"/>
</dbReference>
<feature type="domain" description="ParB-like N-terminal" evidence="4">
    <location>
        <begin position="23"/>
        <end position="116"/>
    </location>
</feature>
<dbReference type="PANTHER" id="PTHR33375">
    <property type="entry name" value="CHROMOSOME-PARTITIONING PROTEIN PARB-RELATED"/>
    <property type="match status" value="1"/>
</dbReference>
<dbReference type="InterPro" id="IPR003115">
    <property type="entry name" value="ParB_N"/>
</dbReference>
<dbReference type="InterPro" id="IPR041468">
    <property type="entry name" value="HTH_ParB/Spo0J"/>
</dbReference>
<feature type="compositionally biased region" description="Polar residues" evidence="3">
    <location>
        <begin position="382"/>
        <end position="397"/>
    </location>
</feature>
<evidence type="ECO:0000256" key="1">
    <source>
        <dbReference type="ARBA" id="ARBA00006295"/>
    </source>
</evidence>
<proteinExistence type="inferred from homology"/>
<dbReference type="GO" id="GO:0005694">
    <property type="term" value="C:chromosome"/>
    <property type="evidence" value="ECO:0007669"/>
    <property type="project" value="TreeGrafter"/>
</dbReference>
<reference evidence="6" key="1">
    <citation type="submission" date="2016-07" db="EMBL/GenBank/DDBJ databases">
        <authorList>
            <person name="Florea S."/>
            <person name="Webb J.S."/>
            <person name="Jaromczyk J."/>
            <person name="Schardl C.L."/>
        </authorList>
    </citation>
    <scope>NUCLEOTIDE SEQUENCE [LARGE SCALE GENOMIC DNA]</scope>
    <source>
        <strain evidence="6">1YdBTEX2</strain>
    </source>
</reference>
<evidence type="ECO:0000259" key="4">
    <source>
        <dbReference type="SMART" id="SM00470"/>
    </source>
</evidence>
<feature type="region of interest" description="Disordered" evidence="3">
    <location>
        <begin position="361"/>
        <end position="402"/>
    </location>
</feature>
<evidence type="ECO:0000256" key="3">
    <source>
        <dbReference type="SAM" id="MobiDB-lite"/>
    </source>
</evidence>
<accession>A0A1D3K7P3</accession>
<evidence type="ECO:0000256" key="2">
    <source>
        <dbReference type="ARBA" id="ARBA00022829"/>
    </source>
</evidence>
<dbReference type="InterPro" id="IPR050336">
    <property type="entry name" value="Chromosome_partition/occlusion"/>
</dbReference>
<dbReference type="PANTHER" id="PTHR33375:SF1">
    <property type="entry name" value="CHROMOSOME-PARTITIONING PROTEIN PARB-RELATED"/>
    <property type="match status" value="1"/>
</dbReference>
<evidence type="ECO:0000313" key="6">
    <source>
        <dbReference type="Proteomes" id="UP000245431"/>
    </source>
</evidence>
<keyword evidence="5" id="KW-0808">Transferase</keyword>
<dbReference type="Proteomes" id="UP000245431">
    <property type="component" value="Chromosome PVE_r2"/>
</dbReference>
<dbReference type="InterPro" id="IPR022396">
    <property type="entry name" value="PRTRC_ParB"/>
</dbReference>
<dbReference type="SMART" id="SM00470">
    <property type="entry name" value="ParB"/>
    <property type="match status" value="1"/>
</dbReference>
<dbReference type="Gene3D" id="3.90.1530.30">
    <property type="match status" value="1"/>
</dbReference>
<sequence>MTNHSLATNNVPQTQIDPALSGQRVACNLIRRNPKNDPRKGRNKARYAQMKESIRVEGVIQPILLRPIANAEVPYEVVYGNTRFDISVDLETSDIPAIIREMTDVEARRAATIENIQRADLTPIEESYAAVTELADQNNNHEEACRTLGWSRSKLDARILLSKCCDDVAEALVQGDIKLGHAELLAPMTHDDQRLICARIVERKMTVAATRERLIQLSGVIANAPFDTTACQGCEHNSSQFGDLFGTSLGEAKCQNRTCWEEKTSSLIKVKLIEAEQEYGIVHTDLTLPDNGYVLLEDKGPNGVGINQFTACTACKSYGAVVSTKPGNEGRIIGGHCFNTSCHTEHNTAYKALIASATAEPASNQDDNTQLVGATGKPPSAATGTKSATKPSATSPAKPQEVKKAIKREAFTLFSQMGSQAIQANPSYSLAIAIVSMYLDMRSDLPSELLTRLQKALGLPNALFGHDRAPTEAALAQKPAEELQGYLSQLAACTVFRRDGSDQFQKSIPGAQAIAFIKAAGMDPVDHFQMTESYLKSLTKAGVIADCKASGFEAKYDEIKGAKEFAKLVTGKSDELIKAVLAFEEFSWKGYLPETMKISAYDGSATA</sequence>
<keyword evidence="2" id="KW-0159">Chromosome partition</keyword>
<dbReference type="NCBIfam" id="TIGR00180">
    <property type="entry name" value="parB_part"/>
    <property type="match status" value="1"/>
</dbReference>
<gene>
    <name evidence="5" type="ORF">PVE_R2G0253</name>
</gene>
<dbReference type="GO" id="GO:0003677">
    <property type="term" value="F:DNA binding"/>
    <property type="evidence" value="ECO:0007669"/>
    <property type="project" value="InterPro"/>
</dbReference>
<dbReference type="AlphaFoldDB" id="A0A1D3K7P3"/>
<organism evidence="5 6">
    <name type="scientific">Pseudomonas veronii 1YdBTEX2</name>
    <dbReference type="NCBI Taxonomy" id="1295141"/>
    <lineage>
        <taxon>Bacteria</taxon>
        <taxon>Pseudomonadati</taxon>
        <taxon>Pseudomonadota</taxon>
        <taxon>Gammaproteobacteria</taxon>
        <taxon>Pseudomonadales</taxon>
        <taxon>Pseudomonadaceae</taxon>
        <taxon>Pseudomonas</taxon>
    </lineage>
</organism>
<dbReference type="NCBIfam" id="TIGR03734">
    <property type="entry name" value="PRTRC_parB"/>
    <property type="match status" value="1"/>
</dbReference>
<comment type="similarity">
    <text evidence="1">Belongs to the ParB family.</text>
</comment>
<dbReference type="InterPro" id="IPR036086">
    <property type="entry name" value="ParB/Sulfiredoxin_sf"/>
</dbReference>
<dbReference type="EMBL" id="LT599584">
    <property type="protein sequence ID" value="SBW84282.1"/>
    <property type="molecule type" value="Genomic_DNA"/>
</dbReference>
<dbReference type="Pfam" id="PF17762">
    <property type="entry name" value="HTH_ParB"/>
    <property type="match status" value="1"/>
</dbReference>
<dbReference type="Gene3D" id="1.10.10.2830">
    <property type="match status" value="1"/>
</dbReference>
<dbReference type="Pfam" id="PF02195">
    <property type="entry name" value="ParB_N"/>
    <property type="match status" value="1"/>
</dbReference>
<dbReference type="SUPFAM" id="SSF110849">
    <property type="entry name" value="ParB/Sulfiredoxin"/>
    <property type="match status" value="1"/>
</dbReference>
<name>A0A1D3K7P3_PSEVE</name>
<dbReference type="GO" id="GO:0016740">
    <property type="term" value="F:transferase activity"/>
    <property type="evidence" value="ECO:0007669"/>
    <property type="project" value="UniProtKB-KW"/>
</dbReference>
<dbReference type="SUPFAM" id="SSF109709">
    <property type="entry name" value="KorB DNA-binding domain-like"/>
    <property type="match status" value="1"/>
</dbReference>
<dbReference type="GO" id="GO:0007059">
    <property type="term" value="P:chromosome segregation"/>
    <property type="evidence" value="ECO:0007669"/>
    <property type="project" value="UniProtKB-KW"/>
</dbReference>
<protein>
    <submittedName>
        <fullName evidence="5">Phosphopantetheine--protein transferase</fullName>
    </submittedName>
</protein>